<protein>
    <recommendedName>
        <fullName evidence="1">DCD domain-containing protein</fullName>
    </recommendedName>
</protein>
<reference evidence="2 3" key="1">
    <citation type="submission" date="2020-10" db="EMBL/GenBank/DDBJ databases">
        <title>The Coptis chinensis genome and diversification of protoberbering-type alkaloids.</title>
        <authorList>
            <person name="Wang B."/>
            <person name="Shu S."/>
            <person name="Song C."/>
            <person name="Liu Y."/>
        </authorList>
    </citation>
    <scope>NUCLEOTIDE SEQUENCE [LARGE SCALE GENOMIC DNA]</scope>
    <source>
        <strain evidence="2">HL-2020</strain>
        <tissue evidence="2">Leaf</tissue>
    </source>
</reference>
<evidence type="ECO:0000259" key="1">
    <source>
        <dbReference type="PROSITE" id="PS51222"/>
    </source>
</evidence>
<evidence type="ECO:0000313" key="2">
    <source>
        <dbReference type="EMBL" id="KAF9594703.1"/>
    </source>
</evidence>
<name>A0A835HD60_9MAGN</name>
<dbReference type="InterPro" id="IPR013989">
    <property type="entry name" value="Dev_and_cell_death_domain"/>
</dbReference>
<dbReference type="EMBL" id="JADFTS010000008">
    <property type="protein sequence ID" value="KAF9594703.1"/>
    <property type="molecule type" value="Genomic_DNA"/>
</dbReference>
<dbReference type="Proteomes" id="UP000631114">
    <property type="component" value="Unassembled WGS sequence"/>
</dbReference>
<dbReference type="SMART" id="SM00767">
    <property type="entry name" value="DCD"/>
    <property type="match status" value="1"/>
</dbReference>
<comment type="caution">
    <text evidence="2">The sequence shown here is derived from an EMBL/GenBank/DDBJ whole genome shotgun (WGS) entry which is preliminary data.</text>
</comment>
<dbReference type="InterPro" id="IPR006652">
    <property type="entry name" value="Kelch_1"/>
</dbReference>
<dbReference type="InterPro" id="IPR044832">
    <property type="entry name" value="NRP-like"/>
</dbReference>
<dbReference type="OrthoDB" id="45365at2759"/>
<sequence length="528" mass="57998">MVSSSFSVRNLSKTDLGGVIFGCTQSTMRECLVSQLFGLPGQHMSYVQNIEPGLPLFLFNYTERKLYGIFEAESHGKLNINPYGWSSNDSERTKYPAQEEVENEEQIIYLKLKKLASECQHGNSSGTDHVADIPVPCTMNAENAEDKGAPEIQSSAANKCEEPPTSDLHLVIAQLEQGIEGLKDLSQEQIQKTTVLEKKMAESELELCHVKGRLKLLESQLEISTSTCVTGTIANSFDELHLSGGDERIFLLGGYDGNTWLSALDCYSPSHDTVSSLRPMITLRSHAAAAVLNGHIFIFGGGNGDMWYDTVESYSLSRNEWTPCPPLNVEKGNLAGATLHGKLFVIGGGNRSNCLSDVEMFDPFHPQWVPIQSMLEKRFAPASAVLNGAVYAVGGYDGRSYLKSAERFDPRAMSWQCIPSMNTSRGGHSLVSFKEKLYAIGGYDGIRTVPSVEVFDPRFGSWTYSVPMNEPRGYAGVVVIGESIYAIGGVQTGPKFVDTVERYQEHTGWLLNNSMAIGKRSFFSAVVM</sequence>
<dbReference type="GO" id="GO:0034976">
    <property type="term" value="P:response to endoplasmic reticulum stress"/>
    <property type="evidence" value="ECO:0007669"/>
    <property type="project" value="InterPro"/>
</dbReference>
<dbReference type="Gene3D" id="2.120.10.80">
    <property type="entry name" value="Kelch-type beta propeller"/>
    <property type="match status" value="1"/>
</dbReference>
<evidence type="ECO:0000313" key="3">
    <source>
        <dbReference type="Proteomes" id="UP000631114"/>
    </source>
</evidence>
<accession>A0A835HD60</accession>
<dbReference type="PANTHER" id="PTHR46034">
    <property type="match status" value="1"/>
</dbReference>
<dbReference type="Pfam" id="PF10539">
    <property type="entry name" value="Dev_Cell_Death"/>
    <property type="match status" value="1"/>
</dbReference>
<proteinExistence type="predicted"/>
<dbReference type="Pfam" id="PF24681">
    <property type="entry name" value="Kelch_KLHDC2_KLHL20_DRC7"/>
    <property type="match status" value="1"/>
</dbReference>
<dbReference type="SMART" id="SM00612">
    <property type="entry name" value="Kelch"/>
    <property type="match status" value="5"/>
</dbReference>
<dbReference type="AlphaFoldDB" id="A0A835HD60"/>
<organism evidence="2 3">
    <name type="scientific">Coptis chinensis</name>
    <dbReference type="NCBI Taxonomy" id="261450"/>
    <lineage>
        <taxon>Eukaryota</taxon>
        <taxon>Viridiplantae</taxon>
        <taxon>Streptophyta</taxon>
        <taxon>Embryophyta</taxon>
        <taxon>Tracheophyta</taxon>
        <taxon>Spermatophyta</taxon>
        <taxon>Magnoliopsida</taxon>
        <taxon>Ranunculales</taxon>
        <taxon>Ranunculaceae</taxon>
        <taxon>Coptidoideae</taxon>
        <taxon>Coptis</taxon>
    </lineage>
</organism>
<gene>
    <name evidence="2" type="ORF">IFM89_034488</name>
</gene>
<dbReference type="PROSITE" id="PS51222">
    <property type="entry name" value="DCD"/>
    <property type="match status" value="1"/>
</dbReference>
<dbReference type="InterPro" id="IPR015915">
    <property type="entry name" value="Kelch-typ_b-propeller"/>
</dbReference>
<keyword evidence="3" id="KW-1185">Reference proteome</keyword>
<dbReference type="Pfam" id="PF01344">
    <property type="entry name" value="Kelch_1"/>
    <property type="match status" value="2"/>
</dbReference>
<dbReference type="SUPFAM" id="SSF117281">
    <property type="entry name" value="Kelch motif"/>
    <property type="match status" value="1"/>
</dbReference>
<dbReference type="PANTHER" id="PTHR46034:SF7">
    <property type="entry name" value="INFLUENZA VIRUS NS1A-BINDING PROTEIN"/>
    <property type="match status" value="1"/>
</dbReference>
<feature type="domain" description="DCD" evidence="1">
    <location>
        <begin position="14"/>
        <end position="147"/>
    </location>
</feature>